<keyword evidence="3 6" id="KW-0479">Metal-binding</keyword>
<evidence type="ECO:0000256" key="5">
    <source>
        <dbReference type="ARBA" id="ARBA00023004"/>
    </source>
</evidence>
<dbReference type="EMBL" id="JAEPDI010000003">
    <property type="protein sequence ID" value="MCG7938677.1"/>
    <property type="molecule type" value="Genomic_DNA"/>
</dbReference>
<evidence type="ECO:0000256" key="1">
    <source>
        <dbReference type="ARBA" id="ARBA00022448"/>
    </source>
</evidence>
<keyword evidence="5 6" id="KW-0408">Iron</keyword>
<evidence type="ECO:0000259" key="7">
    <source>
        <dbReference type="PROSITE" id="PS51007"/>
    </source>
</evidence>
<dbReference type="Pfam" id="PF00034">
    <property type="entry name" value="Cytochrom_C"/>
    <property type="match status" value="1"/>
</dbReference>
<evidence type="ECO:0000313" key="8">
    <source>
        <dbReference type="EMBL" id="MCG7938677.1"/>
    </source>
</evidence>
<protein>
    <submittedName>
        <fullName evidence="8">C-type cytochrome</fullName>
    </submittedName>
</protein>
<dbReference type="AlphaFoldDB" id="A0A9E4K3R0"/>
<gene>
    <name evidence="8" type="ORF">JAZ04_07445</name>
</gene>
<evidence type="ECO:0000256" key="3">
    <source>
        <dbReference type="ARBA" id="ARBA00022723"/>
    </source>
</evidence>
<dbReference type="GO" id="GO:0046872">
    <property type="term" value="F:metal ion binding"/>
    <property type="evidence" value="ECO:0007669"/>
    <property type="project" value="UniProtKB-KW"/>
</dbReference>
<keyword evidence="1" id="KW-0813">Transport</keyword>
<evidence type="ECO:0000256" key="2">
    <source>
        <dbReference type="ARBA" id="ARBA00022617"/>
    </source>
</evidence>
<keyword evidence="4" id="KW-0249">Electron transport</keyword>
<feature type="domain" description="Cytochrome c" evidence="7">
    <location>
        <begin position="23"/>
        <end position="107"/>
    </location>
</feature>
<dbReference type="InterPro" id="IPR050597">
    <property type="entry name" value="Cytochrome_c_Oxidase_Subunit"/>
</dbReference>
<dbReference type="GO" id="GO:0009055">
    <property type="term" value="F:electron transfer activity"/>
    <property type="evidence" value="ECO:0007669"/>
    <property type="project" value="InterPro"/>
</dbReference>
<dbReference type="Proteomes" id="UP000886687">
    <property type="component" value="Unassembled WGS sequence"/>
</dbReference>
<dbReference type="SUPFAM" id="SSF46626">
    <property type="entry name" value="Cytochrome c"/>
    <property type="match status" value="1"/>
</dbReference>
<dbReference type="PROSITE" id="PS51007">
    <property type="entry name" value="CYTC"/>
    <property type="match status" value="1"/>
</dbReference>
<organism evidence="8 9">
    <name type="scientific">Candidatus Thiodiazotropha lotti</name>
    <dbReference type="NCBI Taxonomy" id="2792787"/>
    <lineage>
        <taxon>Bacteria</taxon>
        <taxon>Pseudomonadati</taxon>
        <taxon>Pseudomonadota</taxon>
        <taxon>Gammaproteobacteria</taxon>
        <taxon>Chromatiales</taxon>
        <taxon>Sedimenticolaceae</taxon>
        <taxon>Candidatus Thiodiazotropha</taxon>
    </lineage>
</organism>
<dbReference type="Gene3D" id="1.10.760.10">
    <property type="entry name" value="Cytochrome c-like domain"/>
    <property type="match status" value="1"/>
</dbReference>
<dbReference type="InterPro" id="IPR036909">
    <property type="entry name" value="Cyt_c-like_dom_sf"/>
</dbReference>
<evidence type="ECO:0000313" key="9">
    <source>
        <dbReference type="Proteomes" id="UP000886687"/>
    </source>
</evidence>
<sequence>MISQPRMISATLFIVLFILPVYALAMDAAALYHERTCIACHGADGKQPVMDEYPKLAGQAEAYLLTQMKDIKSGYRTNAHSVAMKNVMHLVSDEEIAVLAKWLASLSE</sequence>
<dbReference type="PANTHER" id="PTHR33751:SF9">
    <property type="entry name" value="CYTOCHROME C4"/>
    <property type="match status" value="1"/>
</dbReference>
<evidence type="ECO:0000256" key="6">
    <source>
        <dbReference type="PROSITE-ProRule" id="PRU00433"/>
    </source>
</evidence>
<accession>A0A9E4K3R0</accession>
<reference evidence="8" key="1">
    <citation type="journal article" date="2021" name="Proc. Natl. Acad. Sci. U.S.A.">
        <title>Global biogeography of chemosynthetic symbionts reveals both localized and globally distributed symbiont groups. .</title>
        <authorList>
            <person name="Osvatic J.T."/>
            <person name="Wilkins L.G.E."/>
            <person name="Leibrecht L."/>
            <person name="Leray M."/>
            <person name="Zauner S."/>
            <person name="Polzin J."/>
            <person name="Camacho Y."/>
            <person name="Gros O."/>
            <person name="van Gils J.A."/>
            <person name="Eisen J.A."/>
            <person name="Petersen J.M."/>
            <person name="Yuen B."/>
        </authorList>
    </citation>
    <scope>NUCLEOTIDE SEQUENCE</scope>
    <source>
        <strain evidence="8">MAGL173</strain>
    </source>
</reference>
<dbReference type="InterPro" id="IPR009056">
    <property type="entry name" value="Cyt_c-like_dom"/>
</dbReference>
<comment type="caution">
    <text evidence="8">The sequence shown here is derived from an EMBL/GenBank/DDBJ whole genome shotgun (WGS) entry which is preliminary data.</text>
</comment>
<dbReference type="PANTHER" id="PTHR33751">
    <property type="entry name" value="CBB3-TYPE CYTOCHROME C OXIDASE SUBUNIT FIXP"/>
    <property type="match status" value="1"/>
</dbReference>
<evidence type="ECO:0000256" key="4">
    <source>
        <dbReference type="ARBA" id="ARBA00022982"/>
    </source>
</evidence>
<proteinExistence type="predicted"/>
<dbReference type="GO" id="GO:0020037">
    <property type="term" value="F:heme binding"/>
    <property type="evidence" value="ECO:0007669"/>
    <property type="project" value="InterPro"/>
</dbReference>
<name>A0A9E4K3R0_9GAMM</name>
<keyword evidence="2 6" id="KW-0349">Heme</keyword>